<dbReference type="Pfam" id="PF15901">
    <property type="entry name" value="Sortilin_C"/>
    <property type="match status" value="1"/>
</dbReference>
<proteinExistence type="inferred from homology"/>
<dbReference type="InterPro" id="IPR031778">
    <property type="entry name" value="Sortilin_N"/>
</dbReference>
<dbReference type="SMART" id="SM00089">
    <property type="entry name" value="PKD"/>
    <property type="match status" value="2"/>
</dbReference>
<dbReference type="Gene3D" id="2.10.70.80">
    <property type="match status" value="1"/>
</dbReference>
<feature type="transmembrane region" description="Helical" evidence="6">
    <location>
        <begin position="1046"/>
        <end position="1069"/>
    </location>
</feature>
<dbReference type="PROSITE" id="PS50093">
    <property type="entry name" value="PKD"/>
    <property type="match status" value="2"/>
</dbReference>
<dbReference type="SUPFAM" id="SSF110296">
    <property type="entry name" value="Oligoxyloglucan reducing end-specific cellobiohydrolase"/>
    <property type="match status" value="1"/>
</dbReference>
<keyword evidence="6" id="KW-1133">Transmembrane helix</keyword>
<gene>
    <name evidence="9" type="ORF">FSP39_006724</name>
</gene>
<keyword evidence="7" id="KW-0732">Signal</keyword>
<keyword evidence="6" id="KW-0812">Transmembrane</keyword>
<dbReference type="PANTHER" id="PTHR12106:SF47">
    <property type="entry name" value="VPS10 DOMAIN-CONTAINING RECEPTOR SORCS3-LIKE"/>
    <property type="match status" value="1"/>
</dbReference>
<sequence length="1147" mass="129395">MEDINTNVVLPLLLVLLTFYVDTSCGKVFSRELYRRDSNVLEFKEIDKNHDFIQRFRRETSANHSDQFSHSVVTGNLTSTTFLIPDKTHTQAVVHWTGQDSKVLFVLTREQSDQGFIVSSTLWRSSDYGTTFTKVNLDSKATPVMIYKSPVNRRQLIITDLGNKRLYISEDEGVTWIFSSITFQPDSLLLHPTDKNYVLAYSIYEMVLMISTDFGRNWKVLRLEVSPRFYWAVPGVDENVYTVHMEITDFLASSEYVACIAPNCTEVKQEQNIGVIDPYTLIVQNEYIFVQKTSGTTPDLYVSHNRGPFRRAYFPMNVHPRDYLVVDTNENQVFVAVDHQENVVNLYLSDTTGQFYVTSLTNVVSIVEPGWFDVDFYEVSGISGTYIANQYTDPDAKGNLYERTYISYDKGGTWQLLKPPENLKSTCKDPKECHLNLHLVYSNTYFRIPGVVTKKEAPGLILAHGVVGETLYDGMITNVFTSRDGGISWNQAPFKGYYHLNILDQGSAVTAILQNNPDNMTNAVLFSCDEGASWQNYTFSSQKMYVDGVLTEPGINTLVVSVFGRLSQISGRQMVKLDFGSVLTSRCEDADYEEWSPTPRECVLGQTVKYERKKPDSICYNGRNYTRPIVTKTCQCTSEDFECDYGYEMTDMSNRVCTKADWYDVSLIKLNCKDGEPYNVSQGYRKIASDKCVGGADDVVKYRPMTTTCPVVAPQGLKLRAPKEAFAVNDQIRFTLSQEKGSIYVTTYTWNMGDGTTQHKFTGLKNSSVIYHRYNTSGTYNISVYAENDAGKMWCFVIIRIEDKLSALEVYIPFGSQLGKMTWFNVTLLGKKGSSGFGLVHYVWKFGDQPIIQNPLLTWDANTPHVYNKTGKFNVSVEAVNSVSSTKQEFTLTVYPRLITVQLRFTKNFDSFNQDSFLWRSASAHLLAIDIAKLLYIPSSRLIVTIPPGLPTVADITILPPKTRGLSMQQVLGEIQDKVKAQELIFSLLSDDDIIRVVSVHTFGGSDVGPNVHSPTTPSIIPAHNSANGSLPVKTTVEKKISKNNLPVMIAVPAVIVVLVLSSIVYFVYRRKSRRRDQRYSLIMNRGRQDQTVLDDDDFDDDDFLEGGDDFESEDGNTNIVINPGLNPTLVMMTNTHSNNDLESAIC</sequence>
<evidence type="ECO:0000259" key="8">
    <source>
        <dbReference type="PROSITE" id="PS50093"/>
    </source>
</evidence>
<dbReference type="SMART" id="SM00602">
    <property type="entry name" value="VPS10"/>
    <property type="match status" value="1"/>
</dbReference>
<keyword evidence="4 6" id="KW-0472">Membrane</keyword>
<feature type="domain" description="PKD" evidence="8">
    <location>
        <begin position="834"/>
        <end position="894"/>
    </location>
</feature>
<dbReference type="InterPro" id="IPR022409">
    <property type="entry name" value="PKD/Chitinase_dom"/>
</dbReference>
<feature type="signal peptide" evidence="7">
    <location>
        <begin position="1"/>
        <end position="26"/>
    </location>
</feature>
<dbReference type="Gene3D" id="2.60.40.10">
    <property type="entry name" value="Immunoglobulins"/>
    <property type="match status" value="2"/>
</dbReference>
<evidence type="ECO:0000256" key="3">
    <source>
        <dbReference type="ARBA" id="ARBA00022737"/>
    </source>
</evidence>
<dbReference type="PANTHER" id="PTHR12106">
    <property type="entry name" value="SORTILIN RELATED"/>
    <property type="match status" value="1"/>
</dbReference>
<keyword evidence="3" id="KW-0677">Repeat</keyword>
<evidence type="ECO:0000256" key="4">
    <source>
        <dbReference type="ARBA" id="ARBA00023136"/>
    </source>
</evidence>
<dbReference type="AlphaFoldDB" id="A0AA88XZJ1"/>
<dbReference type="Proteomes" id="UP001186944">
    <property type="component" value="Unassembled WGS sequence"/>
</dbReference>
<reference evidence="9" key="1">
    <citation type="submission" date="2019-08" db="EMBL/GenBank/DDBJ databases">
        <title>The improved chromosome-level genome for the pearl oyster Pinctada fucata martensii using PacBio sequencing and Hi-C.</title>
        <authorList>
            <person name="Zheng Z."/>
        </authorList>
    </citation>
    <scope>NUCLEOTIDE SEQUENCE</scope>
    <source>
        <strain evidence="9">ZZ-2019</strain>
        <tissue evidence="9">Adductor muscle</tissue>
    </source>
</reference>
<dbReference type="Gene3D" id="2.130.10.10">
    <property type="entry name" value="YVTN repeat-like/Quinoprotein amine dehydrogenase"/>
    <property type="match status" value="1"/>
</dbReference>
<dbReference type="GO" id="GO:0016020">
    <property type="term" value="C:membrane"/>
    <property type="evidence" value="ECO:0007669"/>
    <property type="project" value="UniProtKB-SubCell"/>
</dbReference>
<organism evidence="9 10">
    <name type="scientific">Pinctada imbricata</name>
    <name type="common">Atlantic pearl-oyster</name>
    <name type="synonym">Pinctada martensii</name>
    <dbReference type="NCBI Taxonomy" id="66713"/>
    <lineage>
        <taxon>Eukaryota</taxon>
        <taxon>Metazoa</taxon>
        <taxon>Spiralia</taxon>
        <taxon>Lophotrochozoa</taxon>
        <taxon>Mollusca</taxon>
        <taxon>Bivalvia</taxon>
        <taxon>Autobranchia</taxon>
        <taxon>Pteriomorphia</taxon>
        <taxon>Pterioida</taxon>
        <taxon>Pterioidea</taxon>
        <taxon>Pteriidae</taxon>
        <taxon>Pinctada</taxon>
    </lineage>
</organism>
<dbReference type="CDD" id="cd00146">
    <property type="entry name" value="PKD"/>
    <property type="match status" value="1"/>
</dbReference>
<dbReference type="InterPro" id="IPR031777">
    <property type="entry name" value="Sortilin_C"/>
</dbReference>
<dbReference type="GO" id="GO:0005794">
    <property type="term" value="C:Golgi apparatus"/>
    <property type="evidence" value="ECO:0007669"/>
    <property type="project" value="TreeGrafter"/>
</dbReference>
<evidence type="ECO:0000256" key="7">
    <source>
        <dbReference type="SAM" id="SignalP"/>
    </source>
</evidence>
<comment type="subcellular location">
    <subcellularLocation>
        <location evidence="1">Membrane</location>
        <topology evidence="1">Single-pass type I membrane protein</topology>
    </subcellularLocation>
</comment>
<dbReference type="SUPFAM" id="SSF49299">
    <property type="entry name" value="PKD domain"/>
    <property type="match status" value="2"/>
</dbReference>
<dbReference type="InterPro" id="IPR035986">
    <property type="entry name" value="PKD_dom_sf"/>
</dbReference>
<dbReference type="InterPro" id="IPR000601">
    <property type="entry name" value="PKD_dom"/>
</dbReference>
<feature type="chain" id="PRO_5041677295" description="PKD domain-containing protein" evidence="7">
    <location>
        <begin position="27"/>
        <end position="1147"/>
    </location>
</feature>
<evidence type="ECO:0000313" key="9">
    <source>
        <dbReference type="EMBL" id="KAK3094823.1"/>
    </source>
</evidence>
<dbReference type="InterPro" id="IPR050310">
    <property type="entry name" value="VPS10-sortilin"/>
</dbReference>
<evidence type="ECO:0000256" key="2">
    <source>
        <dbReference type="ARBA" id="ARBA00010818"/>
    </source>
</evidence>
<dbReference type="InterPro" id="IPR015943">
    <property type="entry name" value="WD40/YVTN_repeat-like_dom_sf"/>
</dbReference>
<comment type="similarity">
    <text evidence="2">Belongs to the VPS10-related sortilin family. SORCS subfamily.</text>
</comment>
<name>A0AA88XZJ1_PINIB</name>
<dbReference type="Pfam" id="PF00801">
    <property type="entry name" value="PKD"/>
    <property type="match status" value="2"/>
</dbReference>
<evidence type="ECO:0000256" key="6">
    <source>
        <dbReference type="SAM" id="Phobius"/>
    </source>
</evidence>
<keyword evidence="10" id="KW-1185">Reference proteome</keyword>
<dbReference type="EMBL" id="VSWD01000008">
    <property type="protein sequence ID" value="KAK3094823.1"/>
    <property type="molecule type" value="Genomic_DNA"/>
</dbReference>
<dbReference type="InterPro" id="IPR006581">
    <property type="entry name" value="VPS10"/>
</dbReference>
<protein>
    <recommendedName>
        <fullName evidence="8">PKD domain-containing protein</fullName>
    </recommendedName>
</protein>
<dbReference type="InterPro" id="IPR013783">
    <property type="entry name" value="Ig-like_fold"/>
</dbReference>
<dbReference type="GO" id="GO:0006892">
    <property type="term" value="P:post-Golgi vesicle-mediated transport"/>
    <property type="evidence" value="ECO:0007669"/>
    <property type="project" value="TreeGrafter"/>
</dbReference>
<dbReference type="Pfam" id="PF15902">
    <property type="entry name" value="Sortilin-Vps10"/>
    <property type="match status" value="1"/>
</dbReference>
<evidence type="ECO:0000256" key="1">
    <source>
        <dbReference type="ARBA" id="ARBA00004479"/>
    </source>
</evidence>
<comment type="caution">
    <text evidence="9">The sequence shown here is derived from an EMBL/GenBank/DDBJ whole genome shotgun (WGS) entry which is preliminary data.</text>
</comment>
<dbReference type="Gene3D" id="3.30.60.270">
    <property type="match status" value="1"/>
</dbReference>
<keyword evidence="5" id="KW-0325">Glycoprotein</keyword>
<evidence type="ECO:0000256" key="5">
    <source>
        <dbReference type="ARBA" id="ARBA00023180"/>
    </source>
</evidence>
<evidence type="ECO:0000313" key="10">
    <source>
        <dbReference type="Proteomes" id="UP001186944"/>
    </source>
</evidence>
<feature type="domain" description="PKD" evidence="8">
    <location>
        <begin position="727"/>
        <end position="791"/>
    </location>
</feature>
<accession>A0AA88XZJ1</accession>